<evidence type="ECO:0000256" key="2">
    <source>
        <dbReference type="ARBA" id="ARBA00022833"/>
    </source>
</evidence>
<dbReference type="SUPFAM" id="SSF82927">
    <property type="entry name" value="Cysteine-rich DNA binding domain, (DM domain)"/>
    <property type="match status" value="2"/>
</dbReference>
<dbReference type="GO" id="GO:0000981">
    <property type="term" value="F:DNA-binding transcription factor activity, RNA polymerase II-specific"/>
    <property type="evidence" value="ECO:0007669"/>
    <property type="project" value="TreeGrafter"/>
</dbReference>
<dbReference type="GO" id="GO:0007548">
    <property type="term" value="P:sex differentiation"/>
    <property type="evidence" value="ECO:0007669"/>
    <property type="project" value="TreeGrafter"/>
</dbReference>
<keyword evidence="2 5" id="KW-0862">Zinc</keyword>
<sequence>MMIGGLPITLTGGRLERERKPKCARCRNHGIVSWLKGHKRHCRYRVPKKKMMIGGLPITLTGGRLERERKPKCARCRNHGIVSWLKGHKRHCRYRECVCEKCNLIAERQRVMAAQVALKRKQATEDAIALGLRMVAGQTMEHLPQGPLWNSSTDEDQDIEDNDSICSPVNDSSPSKRTRTIETMPYQLSSIELLTVLFDEQDKRVLQLVLEEDERILSALNGDVLQAIQHFAYIRKFKKHTVLEKYTTLSETSLHTVTVPKTSFSMDSLLTTLINTDALSSTIRAQCFRSHHCLHTHGHHFIHSCQLLYLMGVMNCNHQRIHLYYKKQVEV</sequence>
<dbReference type="InterPro" id="IPR036407">
    <property type="entry name" value="DM_DNA-bd_sf"/>
</dbReference>
<evidence type="ECO:0000256" key="5">
    <source>
        <dbReference type="PROSITE-ProRule" id="PRU00070"/>
    </source>
</evidence>
<reference evidence="9" key="2">
    <citation type="journal article" date="2016" name="Sci. Rep.">
        <title>Dictyocaulus viviparus genome, variome and transcriptome elucidate lungworm biology and support future intervention.</title>
        <authorList>
            <person name="McNulty S.N."/>
            <person name="Strube C."/>
            <person name="Rosa B.A."/>
            <person name="Martin J.C."/>
            <person name="Tyagi R."/>
            <person name="Choi Y.J."/>
            <person name="Wang Q."/>
            <person name="Hallsworth Pepin K."/>
            <person name="Zhang X."/>
            <person name="Ozersky P."/>
            <person name="Wilson R.K."/>
            <person name="Sternberg P.W."/>
            <person name="Gasser R.B."/>
            <person name="Mitreva M."/>
        </authorList>
    </citation>
    <scope>NUCLEOTIDE SEQUENCE [LARGE SCALE GENOMIC DNA]</scope>
    <source>
        <strain evidence="9">HannoverDv2000</strain>
    </source>
</reference>
<evidence type="ECO:0000313" key="9">
    <source>
        <dbReference type="Proteomes" id="UP000053766"/>
    </source>
</evidence>
<proteinExistence type="predicted"/>
<feature type="domain" description="DM" evidence="7">
    <location>
        <begin position="73"/>
        <end position="120"/>
    </location>
</feature>
<organism evidence="8 9">
    <name type="scientific">Dictyocaulus viviparus</name>
    <name type="common">Bovine lungworm</name>
    <dbReference type="NCBI Taxonomy" id="29172"/>
    <lineage>
        <taxon>Eukaryota</taxon>
        <taxon>Metazoa</taxon>
        <taxon>Ecdysozoa</taxon>
        <taxon>Nematoda</taxon>
        <taxon>Chromadorea</taxon>
        <taxon>Rhabditida</taxon>
        <taxon>Rhabditina</taxon>
        <taxon>Rhabditomorpha</taxon>
        <taxon>Strongyloidea</taxon>
        <taxon>Metastrongylidae</taxon>
        <taxon>Dictyocaulus</taxon>
    </lineage>
</organism>
<dbReference type="PROSITE" id="PS40000">
    <property type="entry name" value="DM_1"/>
    <property type="match status" value="1"/>
</dbReference>
<accession>A0A0D8Y5Z4</accession>
<evidence type="ECO:0000259" key="7">
    <source>
        <dbReference type="PROSITE" id="PS50809"/>
    </source>
</evidence>
<dbReference type="Gene3D" id="4.10.1040.10">
    <property type="entry name" value="DM DNA-binding domain"/>
    <property type="match status" value="2"/>
</dbReference>
<evidence type="ECO:0000256" key="4">
    <source>
        <dbReference type="ARBA" id="ARBA00023242"/>
    </source>
</evidence>
<protein>
    <submittedName>
        <fullName evidence="8">DM DNA binding domain protein</fullName>
    </submittedName>
</protein>
<feature type="DNA-binding region" description="DM" evidence="5">
    <location>
        <begin position="73"/>
        <end position="120"/>
    </location>
</feature>
<feature type="compositionally biased region" description="Polar residues" evidence="6">
    <location>
        <begin position="164"/>
        <end position="175"/>
    </location>
</feature>
<dbReference type="OrthoDB" id="6162476at2759"/>
<feature type="compositionally biased region" description="Acidic residues" evidence="6">
    <location>
        <begin position="153"/>
        <end position="163"/>
    </location>
</feature>
<comment type="subcellular location">
    <subcellularLocation>
        <location evidence="5">Nucleus</location>
    </subcellularLocation>
</comment>
<dbReference type="STRING" id="29172.A0A0D8Y5Z4"/>
<dbReference type="InterPro" id="IPR001275">
    <property type="entry name" value="DM_DNA-bd"/>
</dbReference>
<reference evidence="8 9" key="1">
    <citation type="submission" date="2013-11" db="EMBL/GenBank/DDBJ databases">
        <title>Draft genome of the bovine lungworm Dictyocaulus viviparus.</title>
        <authorList>
            <person name="Mitreva M."/>
        </authorList>
    </citation>
    <scope>NUCLEOTIDE SEQUENCE [LARGE SCALE GENOMIC DNA]</scope>
    <source>
        <strain evidence="8 9">HannoverDv2000</strain>
    </source>
</reference>
<evidence type="ECO:0000256" key="3">
    <source>
        <dbReference type="ARBA" id="ARBA00023125"/>
    </source>
</evidence>
<dbReference type="PANTHER" id="PTHR12322">
    <property type="entry name" value="DOUBLESEX AND MAB-3 RELATED TRANSCRIPTION FACTOR DMRT"/>
    <property type="match status" value="1"/>
</dbReference>
<evidence type="ECO:0000256" key="1">
    <source>
        <dbReference type="ARBA" id="ARBA00022723"/>
    </source>
</evidence>
<dbReference type="Pfam" id="PF00751">
    <property type="entry name" value="DM"/>
    <property type="match status" value="2"/>
</dbReference>
<keyword evidence="1 5" id="KW-0479">Metal-binding</keyword>
<gene>
    <name evidence="8" type="ORF">DICVIV_02423</name>
</gene>
<dbReference type="SMART" id="SM00301">
    <property type="entry name" value="DM"/>
    <property type="match status" value="2"/>
</dbReference>
<name>A0A0D8Y5Z4_DICVI</name>
<dbReference type="GO" id="GO:0000978">
    <property type="term" value="F:RNA polymerase II cis-regulatory region sequence-specific DNA binding"/>
    <property type="evidence" value="ECO:0007669"/>
    <property type="project" value="TreeGrafter"/>
</dbReference>
<keyword evidence="4 5" id="KW-0539">Nucleus</keyword>
<dbReference type="FunFam" id="4.10.1040.10:FF:000001">
    <property type="entry name" value="doublesex- and mab-3-related transcription factor 1"/>
    <property type="match status" value="1"/>
</dbReference>
<evidence type="ECO:0000256" key="6">
    <source>
        <dbReference type="SAM" id="MobiDB-lite"/>
    </source>
</evidence>
<keyword evidence="9" id="KW-1185">Reference proteome</keyword>
<dbReference type="GO" id="GO:0046872">
    <property type="term" value="F:metal ion binding"/>
    <property type="evidence" value="ECO:0007669"/>
    <property type="project" value="UniProtKB-KW"/>
</dbReference>
<feature type="region of interest" description="Disordered" evidence="6">
    <location>
        <begin position="143"/>
        <end position="177"/>
    </location>
</feature>
<dbReference type="InterPro" id="IPR026607">
    <property type="entry name" value="DMRT"/>
</dbReference>
<dbReference type="PANTHER" id="PTHR12322:SF119">
    <property type="entry name" value="DOUBLESEX- AND MAB-3-RELATED TRANSCRIPTION FACTOR DMD-4"/>
    <property type="match status" value="1"/>
</dbReference>
<evidence type="ECO:0000313" key="8">
    <source>
        <dbReference type="EMBL" id="KJH51409.1"/>
    </source>
</evidence>
<dbReference type="AlphaFoldDB" id="A0A0D8Y5Z4"/>
<keyword evidence="3 5" id="KW-0238">DNA-binding</keyword>
<dbReference type="EMBL" id="KN716184">
    <property type="protein sequence ID" value="KJH51409.1"/>
    <property type="molecule type" value="Genomic_DNA"/>
</dbReference>
<dbReference type="GO" id="GO:0005634">
    <property type="term" value="C:nucleus"/>
    <property type="evidence" value="ECO:0007669"/>
    <property type="project" value="UniProtKB-SubCell"/>
</dbReference>
<dbReference type="PROSITE" id="PS50809">
    <property type="entry name" value="DM_2"/>
    <property type="match status" value="1"/>
</dbReference>
<dbReference type="Proteomes" id="UP000053766">
    <property type="component" value="Unassembled WGS sequence"/>
</dbReference>